<dbReference type="InterPro" id="IPR050365">
    <property type="entry name" value="TIM50"/>
</dbReference>
<keyword evidence="1" id="KW-0809">Transit peptide</keyword>
<comment type="subunit">
    <text evidence="1">Component of the TIM23 complex.</text>
</comment>
<dbReference type="SUPFAM" id="SSF56784">
    <property type="entry name" value="HAD-like"/>
    <property type="match status" value="1"/>
</dbReference>
<evidence type="ECO:0000256" key="1">
    <source>
        <dbReference type="RuleBase" id="RU365079"/>
    </source>
</evidence>
<comment type="similarity">
    <text evidence="1">Belongs to the TIM50 family.</text>
</comment>
<dbReference type="Gene3D" id="3.40.50.1000">
    <property type="entry name" value="HAD superfamily/HAD-like"/>
    <property type="match status" value="1"/>
</dbReference>
<dbReference type="GO" id="GO:0015031">
    <property type="term" value="P:protein transport"/>
    <property type="evidence" value="ECO:0007669"/>
    <property type="project" value="UniProtKB-KW"/>
</dbReference>
<reference evidence="5" key="1">
    <citation type="journal article" date="2018" name="Nat. Microbiol.">
        <title>Leveraging single-cell genomics to expand the fungal tree of life.</title>
        <authorList>
            <person name="Ahrendt S.R."/>
            <person name="Quandt C.A."/>
            <person name="Ciobanu D."/>
            <person name="Clum A."/>
            <person name="Salamov A."/>
            <person name="Andreopoulos B."/>
            <person name="Cheng J.F."/>
            <person name="Woyke T."/>
            <person name="Pelin A."/>
            <person name="Henrissat B."/>
            <person name="Reynolds N.K."/>
            <person name="Benny G.L."/>
            <person name="Smith M.E."/>
            <person name="James T.Y."/>
            <person name="Grigoriev I.V."/>
        </authorList>
    </citation>
    <scope>NUCLEOTIDE SEQUENCE [LARGE SCALE GENOMIC DNA]</scope>
    <source>
        <strain evidence="5">RSA 468</strain>
    </source>
</reference>
<dbReference type="Proteomes" id="UP000268162">
    <property type="component" value="Unassembled WGS sequence"/>
</dbReference>
<accession>A0A4P9ZZB9</accession>
<dbReference type="EMBL" id="ML002303">
    <property type="protein sequence ID" value="RKP39047.1"/>
    <property type="molecule type" value="Genomic_DNA"/>
</dbReference>
<name>A0A4P9ZZB9_9FUNG</name>
<dbReference type="InterPro" id="IPR023214">
    <property type="entry name" value="HAD_sf"/>
</dbReference>
<comment type="subcellular location">
    <subcellularLocation>
        <location evidence="1">Mitochondrion inner membrane</location>
        <topology evidence="1">Single-pass membrane protein</topology>
    </subcellularLocation>
</comment>
<dbReference type="SMART" id="SM00577">
    <property type="entry name" value="CPDc"/>
    <property type="match status" value="1"/>
</dbReference>
<feature type="domain" description="FCP1 homology" evidence="3">
    <location>
        <begin position="279"/>
        <end position="464"/>
    </location>
</feature>
<feature type="compositionally biased region" description="Basic residues" evidence="2">
    <location>
        <begin position="109"/>
        <end position="118"/>
    </location>
</feature>
<dbReference type="STRING" id="215637.A0A4P9ZZB9"/>
<dbReference type="GO" id="GO:0005744">
    <property type="term" value="C:TIM23 mitochondrial import inner membrane translocase complex"/>
    <property type="evidence" value="ECO:0007669"/>
    <property type="project" value="UniProtKB-UniRule"/>
</dbReference>
<keyword evidence="1" id="KW-0811">Translocation</keyword>
<comment type="function">
    <text evidence="1">Essential component of the TIM23 complex, a complex that mediates the translocation of transit peptide-containing proteins across the mitochondrial inner membrane.</text>
</comment>
<dbReference type="PANTHER" id="PTHR12210">
    <property type="entry name" value="DULLARD PROTEIN PHOSPHATASE"/>
    <property type="match status" value="1"/>
</dbReference>
<evidence type="ECO:0000259" key="3">
    <source>
        <dbReference type="PROSITE" id="PS50969"/>
    </source>
</evidence>
<feature type="compositionally biased region" description="Basic residues" evidence="2">
    <location>
        <begin position="239"/>
        <end position="251"/>
    </location>
</feature>
<dbReference type="InterPro" id="IPR036412">
    <property type="entry name" value="HAD-like_sf"/>
</dbReference>
<feature type="compositionally biased region" description="Basic and acidic residues" evidence="2">
    <location>
        <begin position="119"/>
        <end position="130"/>
    </location>
</feature>
<feature type="compositionally biased region" description="Polar residues" evidence="2">
    <location>
        <begin position="150"/>
        <end position="162"/>
    </location>
</feature>
<feature type="compositionally biased region" description="Low complexity" evidence="2">
    <location>
        <begin position="17"/>
        <end position="28"/>
    </location>
</feature>
<proteinExistence type="inferred from homology"/>
<sequence>MSPLPIRSQPRAPGGPSQDASHSSQHQANPPNTEAPRDPSYPDEAPSGREEQKAKFTRPNPANSHSKWAPRGTSYRGRFHPPHGHGGGSRGRGYPRHTEHYRGNAATHNPRHHHHHTHGHDGPRHTDHLTNHYMAGPATHHPNAYAPLDQGTSYHHPSQPFTQHRPYPAPAPFPSGNQWHRHPTPYVARPPTANYHTNPTGPKDATNRTSQWSRPSGSNQQPPPPSPGAPSNAPDSKNKPYKSRFQKRKEKKRAEAEQPEWSPKGTPTPVVQEIQSNRENCLPILVVLDLNGTLLRRGINKSAKLRPFLPEFRDYLLRNFNAMVWSSATPVNVQRMVDQVFDSYQHLLRGVWARNRCVVSRTEFVRANKPVTYKPLNFIWKAHQIPPHDSSKKVQLDRRPWLYRTHSKAKQSVKWSAQNTIIVDDSALKAQAHLGNHIEVNDFDANPSMRDYDLQALVAYLREFREIWTNMDPGVRTVPRILKDFPWIQFRDKFVPDRSRGATADMDNIDLPEPLSDTADVVVTDDEVDGADLNDDKDALALSSEGEENEKDEDGEGNEDEYENEIPSDDDDENKGSMDVTK</sequence>
<organism evidence="4 5">
    <name type="scientific">Dimargaris cristalligena</name>
    <dbReference type="NCBI Taxonomy" id="215637"/>
    <lineage>
        <taxon>Eukaryota</taxon>
        <taxon>Fungi</taxon>
        <taxon>Fungi incertae sedis</taxon>
        <taxon>Zoopagomycota</taxon>
        <taxon>Kickxellomycotina</taxon>
        <taxon>Dimargaritomycetes</taxon>
        <taxon>Dimargaritales</taxon>
        <taxon>Dimargaritaceae</taxon>
        <taxon>Dimargaris</taxon>
    </lineage>
</organism>
<gene>
    <name evidence="4" type="ORF">BJ085DRAFT_28778</name>
</gene>
<dbReference type="InterPro" id="IPR004274">
    <property type="entry name" value="FCP1_dom"/>
</dbReference>
<protein>
    <recommendedName>
        <fullName evidence="1">Mitochondrial import inner membrane translocase subunit TIM50</fullName>
    </recommendedName>
</protein>
<keyword evidence="1" id="KW-0496">Mitochondrion</keyword>
<evidence type="ECO:0000256" key="2">
    <source>
        <dbReference type="SAM" id="MobiDB-lite"/>
    </source>
</evidence>
<feature type="region of interest" description="Disordered" evidence="2">
    <location>
        <begin position="499"/>
        <end position="582"/>
    </location>
</feature>
<keyword evidence="5" id="KW-1185">Reference proteome</keyword>
<keyword evidence="1" id="KW-0653">Protein transport</keyword>
<feature type="compositionally biased region" description="Acidic residues" evidence="2">
    <location>
        <begin position="545"/>
        <end position="573"/>
    </location>
</feature>
<feature type="region of interest" description="Disordered" evidence="2">
    <location>
        <begin position="1"/>
        <end position="270"/>
    </location>
</feature>
<keyword evidence="1" id="KW-0813">Transport</keyword>
<feature type="compositionally biased region" description="Acidic residues" evidence="2">
    <location>
        <begin position="523"/>
        <end position="533"/>
    </location>
</feature>
<dbReference type="PROSITE" id="PS50969">
    <property type="entry name" value="FCP1"/>
    <property type="match status" value="1"/>
</dbReference>
<evidence type="ECO:0000313" key="4">
    <source>
        <dbReference type="EMBL" id="RKP39047.1"/>
    </source>
</evidence>
<evidence type="ECO:0000313" key="5">
    <source>
        <dbReference type="Proteomes" id="UP000268162"/>
    </source>
</evidence>
<dbReference type="AlphaFoldDB" id="A0A4P9ZZB9"/>
<dbReference type="Pfam" id="PF03031">
    <property type="entry name" value="NIF"/>
    <property type="match status" value="1"/>
</dbReference>